<gene>
    <name evidence="5" type="ORF">CSSPJE1EN1_LOCUS20449</name>
</gene>
<dbReference type="PANTHER" id="PTHR45878:SF44">
    <property type="entry name" value="C2H2-TYPE DOMAIN-CONTAINING PROTEIN"/>
    <property type="match status" value="1"/>
</dbReference>
<dbReference type="PANTHER" id="PTHR45878">
    <property type="entry name" value="ZINC FINGER PROTEIN WIP2"/>
    <property type="match status" value="1"/>
</dbReference>
<feature type="compositionally biased region" description="Gly residues" evidence="3">
    <location>
        <begin position="296"/>
        <end position="307"/>
    </location>
</feature>
<dbReference type="InterPro" id="IPR043584">
    <property type="entry name" value="WIP1/2/3/4/5/6"/>
</dbReference>
<name>A0ABP0X796_9BRYO</name>
<dbReference type="PROSITE" id="PS00028">
    <property type="entry name" value="ZINC_FINGER_C2H2_1"/>
    <property type="match status" value="2"/>
</dbReference>
<dbReference type="EMBL" id="OZ020101">
    <property type="protein sequence ID" value="CAK9274971.1"/>
    <property type="molecule type" value="Genomic_DNA"/>
</dbReference>
<organism evidence="5 6">
    <name type="scientific">Sphagnum jensenii</name>
    <dbReference type="NCBI Taxonomy" id="128206"/>
    <lineage>
        <taxon>Eukaryota</taxon>
        <taxon>Viridiplantae</taxon>
        <taxon>Streptophyta</taxon>
        <taxon>Embryophyta</taxon>
        <taxon>Bryophyta</taxon>
        <taxon>Sphagnophytina</taxon>
        <taxon>Sphagnopsida</taxon>
        <taxon>Sphagnales</taxon>
        <taxon>Sphagnaceae</taxon>
        <taxon>Sphagnum</taxon>
    </lineage>
</organism>
<keyword evidence="2" id="KW-0863">Zinc-finger</keyword>
<feature type="domain" description="C2H2-type" evidence="4">
    <location>
        <begin position="373"/>
        <end position="396"/>
    </location>
</feature>
<dbReference type="SMART" id="SM00355">
    <property type="entry name" value="ZnF_C2H2"/>
    <property type="match status" value="3"/>
</dbReference>
<dbReference type="Proteomes" id="UP001497444">
    <property type="component" value="Chromosome 6"/>
</dbReference>
<reference evidence="5" key="1">
    <citation type="submission" date="2024-02" db="EMBL/GenBank/DDBJ databases">
        <authorList>
            <consortium name="ELIXIR-Norway"/>
            <consortium name="Elixir Norway"/>
        </authorList>
    </citation>
    <scope>NUCLEOTIDE SEQUENCE</scope>
</reference>
<evidence type="ECO:0000256" key="3">
    <source>
        <dbReference type="SAM" id="MobiDB-lite"/>
    </source>
</evidence>
<evidence type="ECO:0000313" key="5">
    <source>
        <dbReference type="EMBL" id="CAK9274971.1"/>
    </source>
</evidence>
<keyword evidence="2" id="KW-0862">Zinc</keyword>
<evidence type="ECO:0000259" key="4">
    <source>
        <dbReference type="PROSITE" id="PS50157"/>
    </source>
</evidence>
<dbReference type="Gene3D" id="3.30.160.60">
    <property type="entry name" value="Classic Zinc Finger"/>
    <property type="match status" value="1"/>
</dbReference>
<dbReference type="SUPFAM" id="SSF57667">
    <property type="entry name" value="beta-beta-alpha zinc fingers"/>
    <property type="match status" value="1"/>
</dbReference>
<keyword evidence="2" id="KW-0479">Metal-binding</keyword>
<dbReference type="InterPro" id="IPR013087">
    <property type="entry name" value="Znf_C2H2_type"/>
</dbReference>
<dbReference type="PROSITE" id="PS50157">
    <property type="entry name" value="ZINC_FINGER_C2H2_2"/>
    <property type="match status" value="1"/>
</dbReference>
<accession>A0ABP0X796</accession>
<sequence length="403" mass="43911">MNLYGPENSSSSCSRTLHGLPNWDLSYDGASTFAPAAASFLYLPNDQSSMQSLVDSDDEYQFNLQQLKARGSTTACCSIACTSAAATPVMHPNLVSTLKHMVITPVRVDDDLNMAPGSSDPSSLYHQMSNATIFMSTARLQAAAPAIDQQHSHDLLPNIGTSCGFSDCAFQLHSDEITNNIIIPENHMIDLLQLQHDTDHDHTGNACTTTTASSSKLISTTDHKHAEREITMLVRQQQQPEQLVHDSAKSLESFGDQAALVLADPDLMKKESMQQLHKTMRWSSSSSSSQLPSMKGEGGGGGGGGGGQTVKKKKIPCGCPKCKKTFVGLYELRRHYGRKHSEGDKPFCCRKCDKKFYIQVDVRDHQKLCGEPVECCKCGLKFAFKCNLVAHNKKAHPPTAACS</sequence>
<dbReference type="InterPro" id="IPR036236">
    <property type="entry name" value="Znf_C2H2_sf"/>
</dbReference>
<feature type="region of interest" description="Disordered" evidence="3">
    <location>
        <begin position="278"/>
        <end position="307"/>
    </location>
</feature>
<comment type="similarity">
    <text evidence="1">Belongs to the WIP C2H2-type zinc-finger protein family.</text>
</comment>
<evidence type="ECO:0000313" key="6">
    <source>
        <dbReference type="Proteomes" id="UP001497444"/>
    </source>
</evidence>
<protein>
    <recommendedName>
        <fullName evidence="4">C2H2-type domain-containing protein</fullName>
    </recommendedName>
</protein>
<evidence type="ECO:0000256" key="2">
    <source>
        <dbReference type="PROSITE-ProRule" id="PRU00042"/>
    </source>
</evidence>
<keyword evidence="6" id="KW-1185">Reference proteome</keyword>
<proteinExistence type="inferred from homology"/>
<evidence type="ECO:0000256" key="1">
    <source>
        <dbReference type="ARBA" id="ARBA00023452"/>
    </source>
</evidence>